<keyword evidence="2" id="KW-1185">Reference proteome</keyword>
<protein>
    <submittedName>
        <fullName evidence="1">Uncharacterized protein</fullName>
    </submittedName>
</protein>
<sequence length="883" mass="97141">MRLGRNGLLPWPTRARTLTRSSCRPSSQCPPRRQIVDNKCVQAWAFPPDVRFTHSAVYLNHASSGNRYIFAPISHSKDISAQDRDRVIWRWKDQGMESAGLKTRDVYKIQHAVFAIDPSFPSDSHLLVIHKHNHVSLCDAQMDVLGSAGEPADSKEKTIWYQSDCLRQIPRPARRRLYADFVVDASISSANDYLVSLVTVDYGQDGQEPVYKLSLYFVQDKKSRVRHLYSLYLPLRSEPVSLAFNTSTAILYAVYAGGDLASYACEKETDSDDQRVMAPESTRVGLRGLTTRLSGLLPSSGNTSIQVVSNDHLLVVGPYRDDYDPEKHNRKVAPTTKYTALLLDVQYGIVLASCDVSLPPEVKHAVGSLADVPVVCSITPIPKIADPTESELARCLVSVASPISIATAGEGSKAATSRPKDKGRRKSKSVSSSPLGGWTGAIISVEAFVPPTTLLEAIGQAEMTSRYLGPMATVGSSDSSDGDAAKLTGQAIPQALRFPNNFRQPSKDFVLPLESAREEAIQAETRAIAALSDPVTIPDGKEFVKAFNELVGSDWQAKLTPSLALVSVICCRCFAAQESRAKKDTQTEPLWFAPVLRHLIESQHISNSMVEAPGLLPSLWTSGGMDAISLINLALENVTDIPEADMVSVLVSILEAAKGGGVDVAKSPELRSYLSRLVQTAVTPTLMRQHLTRLDPDQIQTVMLVLLNWLQQLAQSEAATRIIAVLKDATSHASDEHTRLLPSAASNSDTAQCPGDMPDLPSLIDFISLVLDSHMSMWVLTSSCYPIIGALSRLLAQLRREADIVESLRSVLAPFHQSWKESAAKARQQELEEAKRLLGLDEVVNVSGLTRIQAEKRDEKRPPRHWERLQQLDQYRVEIIHWR</sequence>
<evidence type="ECO:0000313" key="1">
    <source>
        <dbReference type="EMBL" id="KAJ1679838.1"/>
    </source>
</evidence>
<reference evidence="1" key="1">
    <citation type="submission" date="2022-06" db="EMBL/GenBank/DDBJ databases">
        <title>Phylogenomic reconstructions and comparative analyses of Kickxellomycotina fungi.</title>
        <authorList>
            <person name="Reynolds N.K."/>
            <person name="Stajich J.E."/>
            <person name="Barry K."/>
            <person name="Grigoriev I.V."/>
            <person name="Crous P."/>
            <person name="Smith M.E."/>
        </authorList>
    </citation>
    <scope>NUCLEOTIDE SEQUENCE</scope>
    <source>
        <strain evidence="1">RSA 2271</strain>
    </source>
</reference>
<gene>
    <name evidence="1" type="ORF">EV182_001228</name>
</gene>
<name>A0ACC1HXK0_9FUNG</name>
<dbReference type="EMBL" id="JAMZIH010000155">
    <property type="protein sequence ID" value="KAJ1679838.1"/>
    <property type="molecule type" value="Genomic_DNA"/>
</dbReference>
<dbReference type="Proteomes" id="UP001145114">
    <property type="component" value="Unassembled WGS sequence"/>
</dbReference>
<accession>A0ACC1HXK0</accession>
<evidence type="ECO:0000313" key="2">
    <source>
        <dbReference type="Proteomes" id="UP001145114"/>
    </source>
</evidence>
<comment type="caution">
    <text evidence="1">The sequence shown here is derived from an EMBL/GenBank/DDBJ whole genome shotgun (WGS) entry which is preliminary data.</text>
</comment>
<organism evidence="1 2">
    <name type="scientific">Spiromyces aspiralis</name>
    <dbReference type="NCBI Taxonomy" id="68401"/>
    <lineage>
        <taxon>Eukaryota</taxon>
        <taxon>Fungi</taxon>
        <taxon>Fungi incertae sedis</taxon>
        <taxon>Zoopagomycota</taxon>
        <taxon>Kickxellomycotina</taxon>
        <taxon>Kickxellomycetes</taxon>
        <taxon>Kickxellales</taxon>
        <taxon>Kickxellaceae</taxon>
        <taxon>Spiromyces</taxon>
    </lineage>
</organism>
<proteinExistence type="predicted"/>